<proteinExistence type="predicted"/>
<accession>A0A3B0X0W9</accession>
<sequence>MINMKVNNQSVAKLKILICSLLVTACMQSTAVQSTSDTPEWVRGEPDMYPNFKYLSATGSASKAEQAKARALSNLAKIFEVQIREVSTTTQDTQSYREGGVETVKSSARIASTVNLKTDKMVQGVRIAEQWQSSADLTYHALAVLDRTQAGNNIRSEMNRLDEETQHALDQQKSRSDPLLKISDLHRANTLQQGRQTLQKTLKIIDVKGKGSRAQWSLADLNEQLQRALRALPMTTAVKVDDVGGLSNVLQGAASKAGFNVGDSGYQLAASVEAQNPINRDNWYWLRATLKLELIAQDGVTVIGYQSWPLKVSSSSKSQLTARMRKAVDEILKQELLSSVLAFSI</sequence>
<dbReference type="Gene3D" id="3.10.28.20">
    <property type="entry name" value="Acetamidase/Formamidase-like domains"/>
    <property type="match status" value="1"/>
</dbReference>
<gene>
    <name evidence="2" type="ORF">MNBD_GAMMA05-1731</name>
</gene>
<dbReference type="AlphaFoldDB" id="A0A3B0X0W9"/>
<dbReference type="Pfam" id="PF02169">
    <property type="entry name" value="LPP20"/>
    <property type="match status" value="1"/>
</dbReference>
<dbReference type="PROSITE" id="PS51257">
    <property type="entry name" value="PROKAR_LIPOPROTEIN"/>
    <property type="match status" value="1"/>
</dbReference>
<evidence type="ECO:0000313" key="2">
    <source>
        <dbReference type="EMBL" id="VAW55189.1"/>
    </source>
</evidence>
<evidence type="ECO:0000259" key="1">
    <source>
        <dbReference type="Pfam" id="PF02169"/>
    </source>
</evidence>
<protein>
    <recommendedName>
        <fullName evidence="1">Lipoprotein LPP20-like domain-containing protein</fullName>
    </recommendedName>
</protein>
<dbReference type="EMBL" id="UOFE01000047">
    <property type="protein sequence ID" value="VAW55189.1"/>
    <property type="molecule type" value="Genomic_DNA"/>
</dbReference>
<organism evidence="2">
    <name type="scientific">hydrothermal vent metagenome</name>
    <dbReference type="NCBI Taxonomy" id="652676"/>
    <lineage>
        <taxon>unclassified sequences</taxon>
        <taxon>metagenomes</taxon>
        <taxon>ecological metagenomes</taxon>
    </lineage>
</organism>
<reference evidence="2" key="1">
    <citation type="submission" date="2018-06" db="EMBL/GenBank/DDBJ databases">
        <authorList>
            <person name="Zhirakovskaya E."/>
        </authorList>
    </citation>
    <scope>NUCLEOTIDE SEQUENCE</scope>
</reference>
<name>A0A3B0X0W9_9ZZZZ</name>
<feature type="domain" description="Lipoprotein LPP20-like" evidence="1">
    <location>
        <begin position="39"/>
        <end position="146"/>
    </location>
</feature>
<dbReference type="InterPro" id="IPR024952">
    <property type="entry name" value="LPP20-like_dom"/>
</dbReference>